<dbReference type="Proteomes" id="UP000800039">
    <property type="component" value="Unassembled WGS sequence"/>
</dbReference>
<accession>A0A9P4LCQ0</accession>
<dbReference type="EMBL" id="ML976614">
    <property type="protein sequence ID" value="KAF1849923.1"/>
    <property type="molecule type" value="Genomic_DNA"/>
</dbReference>
<protein>
    <submittedName>
        <fullName evidence="2">Uncharacterized protein</fullName>
    </submittedName>
</protein>
<dbReference type="RefSeq" id="XP_040792486.1">
    <property type="nucleotide sequence ID" value="XM_040938625.1"/>
</dbReference>
<evidence type="ECO:0000313" key="2">
    <source>
        <dbReference type="EMBL" id="KAF1849923.1"/>
    </source>
</evidence>
<dbReference type="GeneID" id="63855881"/>
<feature type="transmembrane region" description="Helical" evidence="1">
    <location>
        <begin position="38"/>
        <end position="58"/>
    </location>
</feature>
<name>A0A9P4LCQ0_9PLEO</name>
<sequence>MGKDETTIFVERPLFGLGGYCFMLFFHLGILHDSEYGYGSWSYFLCIITGSILIQTLLHLGPQVSCTMPCYLVVCEARNQTSTMACFENADACQLKAMNV</sequence>
<dbReference type="AlphaFoldDB" id="A0A9P4LCQ0"/>
<proteinExistence type="predicted"/>
<keyword evidence="3" id="KW-1185">Reference proteome</keyword>
<comment type="caution">
    <text evidence="2">The sequence shown here is derived from an EMBL/GenBank/DDBJ whole genome shotgun (WGS) entry which is preliminary data.</text>
</comment>
<reference evidence="2" key="1">
    <citation type="submission" date="2020-01" db="EMBL/GenBank/DDBJ databases">
        <authorList>
            <consortium name="DOE Joint Genome Institute"/>
            <person name="Haridas S."/>
            <person name="Albert R."/>
            <person name="Binder M."/>
            <person name="Bloem J."/>
            <person name="Labutti K."/>
            <person name="Salamov A."/>
            <person name="Andreopoulos B."/>
            <person name="Baker S.E."/>
            <person name="Barry K."/>
            <person name="Bills G."/>
            <person name="Bluhm B.H."/>
            <person name="Cannon C."/>
            <person name="Castanera R."/>
            <person name="Culley D.E."/>
            <person name="Daum C."/>
            <person name="Ezra D."/>
            <person name="Gonzalez J.B."/>
            <person name="Henrissat B."/>
            <person name="Kuo A."/>
            <person name="Liang C."/>
            <person name="Lipzen A."/>
            <person name="Lutzoni F."/>
            <person name="Magnuson J."/>
            <person name="Mondo S."/>
            <person name="Nolan M."/>
            <person name="Ohm R."/>
            <person name="Pangilinan J."/>
            <person name="Park H.-J."/>
            <person name="Ramirez L."/>
            <person name="Alfaro M."/>
            <person name="Sun H."/>
            <person name="Tritt A."/>
            <person name="Yoshinaga Y."/>
            <person name="Zwiers L.-H."/>
            <person name="Turgeon B.G."/>
            <person name="Goodwin S.B."/>
            <person name="Spatafora J.W."/>
            <person name="Crous P.W."/>
            <person name="Grigoriev I.V."/>
        </authorList>
    </citation>
    <scope>NUCLEOTIDE SEQUENCE</scope>
    <source>
        <strain evidence="2">CBS 394.84</strain>
    </source>
</reference>
<keyword evidence="1" id="KW-0812">Transmembrane</keyword>
<gene>
    <name evidence="2" type="ORF">K460DRAFT_6801</name>
</gene>
<feature type="transmembrane region" description="Helical" evidence="1">
    <location>
        <begin position="12"/>
        <end position="32"/>
    </location>
</feature>
<organism evidence="2 3">
    <name type="scientific">Cucurbitaria berberidis CBS 394.84</name>
    <dbReference type="NCBI Taxonomy" id="1168544"/>
    <lineage>
        <taxon>Eukaryota</taxon>
        <taxon>Fungi</taxon>
        <taxon>Dikarya</taxon>
        <taxon>Ascomycota</taxon>
        <taxon>Pezizomycotina</taxon>
        <taxon>Dothideomycetes</taxon>
        <taxon>Pleosporomycetidae</taxon>
        <taxon>Pleosporales</taxon>
        <taxon>Pleosporineae</taxon>
        <taxon>Cucurbitariaceae</taxon>
        <taxon>Cucurbitaria</taxon>
    </lineage>
</organism>
<keyword evidence="1" id="KW-0472">Membrane</keyword>
<evidence type="ECO:0000313" key="3">
    <source>
        <dbReference type="Proteomes" id="UP000800039"/>
    </source>
</evidence>
<keyword evidence="1" id="KW-1133">Transmembrane helix</keyword>
<evidence type="ECO:0000256" key="1">
    <source>
        <dbReference type="SAM" id="Phobius"/>
    </source>
</evidence>